<sequence>MKLLATSFICLASSVNAFVATYPGRPGTQVEVSVNCPAVAEGEREIVDGDNGPILVTKVAGSYYAVDATCPHLGLPMKKGKISNEGGTPTLTCNFHNSCFDLSTGKCTKWVTGALGFQSGLISGIMNKVGSEQKDITSYYVSEMGDGSLTVSSEAPVT</sequence>
<keyword evidence="3" id="KW-0408">Iron</keyword>
<evidence type="ECO:0000256" key="6">
    <source>
        <dbReference type="SAM" id="SignalP"/>
    </source>
</evidence>
<feature type="chain" id="PRO_5044758786" description="Rieske domain-containing protein" evidence="6">
    <location>
        <begin position="18"/>
        <end position="158"/>
    </location>
</feature>
<evidence type="ECO:0000313" key="8">
    <source>
        <dbReference type="EMBL" id="KAL3786263.1"/>
    </source>
</evidence>
<evidence type="ECO:0000256" key="4">
    <source>
        <dbReference type="ARBA" id="ARBA00023014"/>
    </source>
</evidence>
<reference evidence="8 9" key="1">
    <citation type="journal article" date="2020" name="G3 (Bethesda)">
        <title>Improved Reference Genome for Cyclotella cryptica CCMP332, a Model for Cell Wall Morphogenesis, Salinity Adaptation, and Lipid Production in Diatoms (Bacillariophyta).</title>
        <authorList>
            <person name="Roberts W.R."/>
            <person name="Downey K.M."/>
            <person name="Ruck E.C."/>
            <person name="Traller J.C."/>
            <person name="Alverson A.J."/>
        </authorList>
    </citation>
    <scope>NUCLEOTIDE SEQUENCE [LARGE SCALE GENOMIC DNA]</scope>
    <source>
        <strain evidence="8 9">CCMP332</strain>
    </source>
</reference>
<dbReference type="InterPro" id="IPR017941">
    <property type="entry name" value="Rieske_2Fe-2S"/>
</dbReference>
<dbReference type="GO" id="GO:0051537">
    <property type="term" value="F:2 iron, 2 sulfur cluster binding"/>
    <property type="evidence" value="ECO:0007669"/>
    <property type="project" value="UniProtKB-KW"/>
</dbReference>
<dbReference type="AlphaFoldDB" id="A0ABD3PDU3"/>
<evidence type="ECO:0000256" key="2">
    <source>
        <dbReference type="ARBA" id="ARBA00022723"/>
    </source>
</evidence>
<comment type="caution">
    <text evidence="8">The sequence shown here is derived from an EMBL/GenBank/DDBJ whole genome shotgun (WGS) entry which is preliminary data.</text>
</comment>
<dbReference type="PANTHER" id="PTHR21496:SF0">
    <property type="entry name" value="RIESKE DOMAIN-CONTAINING PROTEIN"/>
    <property type="match status" value="1"/>
</dbReference>
<evidence type="ECO:0000313" key="9">
    <source>
        <dbReference type="Proteomes" id="UP001516023"/>
    </source>
</evidence>
<name>A0ABD3PDU3_9STRA</name>
<keyword evidence="1" id="KW-0001">2Fe-2S</keyword>
<organism evidence="8 9">
    <name type="scientific">Cyclotella cryptica</name>
    <dbReference type="NCBI Taxonomy" id="29204"/>
    <lineage>
        <taxon>Eukaryota</taxon>
        <taxon>Sar</taxon>
        <taxon>Stramenopiles</taxon>
        <taxon>Ochrophyta</taxon>
        <taxon>Bacillariophyta</taxon>
        <taxon>Coscinodiscophyceae</taxon>
        <taxon>Thalassiosirophycidae</taxon>
        <taxon>Stephanodiscales</taxon>
        <taxon>Stephanodiscaceae</taxon>
        <taxon>Cyclotella</taxon>
    </lineage>
</organism>
<feature type="signal peptide" evidence="6">
    <location>
        <begin position="1"/>
        <end position="17"/>
    </location>
</feature>
<keyword evidence="4" id="KW-0411">Iron-sulfur</keyword>
<evidence type="ECO:0000259" key="7">
    <source>
        <dbReference type="PROSITE" id="PS51296"/>
    </source>
</evidence>
<dbReference type="SUPFAM" id="SSF50022">
    <property type="entry name" value="ISP domain"/>
    <property type="match status" value="1"/>
</dbReference>
<dbReference type="EMBL" id="JABMIG020000198">
    <property type="protein sequence ID" value="KAL3786263.1"/>
    <property type="molecule type" value="Genomic_DNA"/>
</dbReference>
<feature type="domain" description="Rieske" evidence="7">
    <location>
        <begin position="36"/>
        <end position="109"/>
    </location>
</feature>
<dbReference type="Proteomes" id="UP001516023">
    <property type="component" value="Unassembled WGS sequence"/>
</dbReference>
<keyword evidence="2" id="KW-0479">Metal-binding</keyword>
<proteinExistence type="predicted"/>
<dbReference type="GO" id="GO:0046872">
    <property type="term" value="F:metal ion binding"/>
    <property type="evidence" value="ECO:0007669"/>
    <property type="project" value="UniProtKB-KW"/>
</dbReference>
<dbReference type="Pfam" id="PF00355">
    <property type="entry name" value="Rieske"/>
    <property type="match status" value="1"/>
</dbReference>
<dbReference type="CDD" id="cd03467">
    <property type="entry name" value="Rieske"/>
    <property type="match status" value="1"/>
</dbReference>
<comment type="cofactor">
    <cofactor evidence="5">
        <name>[2Fe-2S] cluster</name>
        <dbReference type="ChEBI" id="CHEBI:190135"/>
    </cofactor>
</comment>
<keyword evidence="6" id="KW-0732">Signal</keyword>
<accession>A0ABD3PDU3</accession>
<keyword evidence="9" id="KW-1185">Reference proteome</keyword>
<dbReference type="PANTHER" id="PTHR21496">
    <property type="entry name" value="FERREDOXIN-RELATED"/>
    <property type="match status" value="1"/>
</dbReference>
<evidence type="ECO:0000256" key="1">
    <source>
        <dbReference type="ARBA" id="ARBA00022714"/>
    </source>
</evidence>
<dbReference type="InterPro" id="IPR036922">
    <property type="entry name" value="Rieske_2Fe-2S_sf"/>
</dbReference>
<protein>
    <recommendedName>
        <fullName evidence="7">Rieske domain-containing protein</fullName>
    </recommendedName>
</protein>
<gene>
    <name evidence="8" type="ORF">HJC23_005341</name>
</gene>
<evidence type="ECO:0000256" key="5">
    <source>
        <dbReference type="ARBA" id="ARBA00034078"/>
    </source>
</evidence>
<dbReference type="PROSITE" id="PS51296">
    <property type="entry name" value="RIESKE"/>
    <property type="match status" value="1"/>
</dbReference>
<evidence type="ECO:0000256" key="3">
    <source>
        <dbReference type="ARBA" id="ARBA00023004"/>
    </source>
</evidence>
<dbReference type="Gene3D" id="2.102.10.10">
    <property type="entry name" value="Rieske [2Fe-2S] iron-sulphur domain"/>
    <property type="match status" value="1"/>
</dbReference>